<keyword evidence="3" id="KW-1185">Reference proteome</keyword>
<evidence type="ECO:0000313" key="2">
    <source>
        <dbReference type="EMBL" id="CAG5086774.1"/>
    </source>
</evidence>
<feature type="compositionally biased region" description="Acidic residues" evidence="1">
    <location>
        <begin position="131"/>
        <end position="140"/>
    </location>
</feature>
<feature type="compositionally biased region" description="Acidic residues" evidence="1">
    <location>
        <begin position="80"/>
        <end position="91"/>
    </location>
</feature>
<evidence type="ECO:0000313" key="3">
    <source>
        <dbReference type="Proteomes" id="UP001158576"/>
    </source>
</evidence>
<reference evidence="2 3" key="1">
    <citation type="submission" date="2021-04" db="EMBL/GenBank/DDBJ databases">
        <authorList>
            <person name="Bliznina A."/>
        </authorList>
    </citation>
    <scope>NUCLEOTIDE SEQUENCE [LARGE SCALE GENOMIC DNA]</scope>
</reference>
<protein>
    <submittedName>
        <fullName evidence="2">Oidioi.mRNA.OKI2018_I69.PAR.g11347.t1.cds</fullName>
    </submittedName>
</protein>
<evidence type="ECO:0000256" key="1">
    <source>
        <dbReference type="SAM" id="MobiDB-lite"/>
    </source>
</evidence>
<feature type="compositionally biased region" description="Acidic residues" evidence="1">
    <location>
        <begin position="42"/>
        <end position="56"/>
    </location>
</feature>
<accession>A0ABN7RV95</accession>
<name>A0ABN7RV95_OIKDI</name>
<organism evidence="2 3">
    <name type="scientific">Oikopleura dioica</name>
    <name type="common">Tunicate</name>
    <dbReference type="NCBI Taxonomy" id="34765"/>
    <lineage>
        <taxon>Eukaryota</taxon>
        <taxon>Metazoa</taxon>
        <taxon>Chordata</taxon>
        <taxon>Tunicata</taxon>
        <taxon>Appendicularia</taxon>
        <taxon>Copelata</taxon>
        <taxon>Oikopleuridae</taxon>
        <taxon>Oikopleura</taxon>
    </lineage>
</organism>
<sequence length="146" mass="16363">MGLFGASVCRREICVGKRTRRDFIKRTRRAYFENFKDQLGLAEDEDKDEDEDEDVDKDQMDYDAGQMVKGGDGLGRMEEGMEEGSEGEGEREEGGNELLVVDEYDDGRAGEEQMQEGGNGLFGMDAYASSDEGEGEEKMEEGDGRW</sequence>
<gene>
    <name evidence="2" type="ORF">OKIOD_LOCUS2905</name>
</gene>
<feature type="region of interest" description="Disordered" evidence="1">
    <location>
        <begin position="37"/>
        <end position="146"/>
    </location>
</feature>
<proteinExistence type="predicted"/>
<dbReference type="EMBL" id="OU015568">
    <property type="protein sequence ID" value="CAG5086774.1"/>
    <property type="molecule type" value="Genomic_DNA"/>
</dbReference>
<dbReference type="Proteomes" id="UP001158576">
    <property type="component" value="Chromosome PAR"/>
</dbReference>